<feature type="non-terminal residue" evidence="1">
    <location>
        <position position="1"/>
    </location>
</feature>
<proteinExistence type="predicted"/>
<evidence type="ECO:0008006" key="3">
    <source>
        <dbReference type="Google" id="ProtNLM"/>
    </source>
</evidence>
<dbReference type="AlphaFoldDB" id="A0A1S8X7Q9"/>
<evidence type="ECO:0000313" key="2">
    <source>
        <dbReference type="Proteomes" id="UP000243686"/>
    </source>
</evidence>
<evidence type="ECO:0000313" key="1">
    <source>
        <dbReference type="EMBL" id="OON22706.1"/>
    </source>
</evidence>
<keyword evidence="2" id="KW-1185">Reference proteome</keyword>
<dbReference type="SUPFAM" id="SSF56672">
    <property type="entry name" value="DNA/RNA polymerases"/>
    <property type="match status" value="1"/>
</dbReference>
<organism evidence="1 2">
    <name type="scientific">Opisthorchis viverrini</name>
    <name type="common">Southeast Asian liver fluke</name>
    <dbReference type="NCBI Taxonomy" id="6198"/>
    <lineage>
        <taxon>Eukaryota</taxon>
        <taxon>Metazoa</taxon>
        <taxon>Spiralia</taxon>
        <taxon>Lophotrochozoa</taxon>
        <taxon>Platyhelminthes</taxon>
        <taxon>Trematoda</taxon>
        <taxon>Digenea</taxon>
        <taxon>Opisthorchiida</taxon>
        <taxon>Opisthorchiata</taxon>
        <taxon>Opisthorchiidae</taxon>
        <taxon>Opisthorchis</taxon>
    </lineage>
</organism>
<protein>
    <recommendedName>
        <fullName evidence="3">Reverse transcriptase domain-containing protein</fullName>
    </recommendedName>
</protein>
<dbReference type="InterPro" id="IPR043128">
    <property type="entry name" value="Rev_trsase/Diguanyl_cyclase"/>
</dbReference>
<dbReference type="Proteomes" id="UP000243686">
    <property type="component" value="Unassembled WGS sequence"/>
</dbReference>
<dbReference type="EMBL" id="KV891702">
    <property type="protein sequence ID" value="OON22706.1"/>
    <property type="molecule type" value="Genomic_DNA"/>
</dbReference>
<dbReference type="InterPro" id="IPR043502">
    <property type="entry name" value="DNA/RNA_pol_sf"/>
</dbReference>
<dbReference type="Gene3D" id="3.30.70.270">
    <property type="match status" value="1"/>
</dbReference>
<gene>
    <name evidence="1" type="ORF">X801_01386</name>
</gene>
<sequence>VSSLAHALHLEDLRISYDRLTEYGLIISAKKCIFASNQVIFFGHAIDSTGIFLVVDEPYIIRNFSYSATVVQIKHCRFSHVHVDIFGTLPKPNSRSYLVMCDDRFIRWHKAIPIYTGTLTRAFTNRLISIFDKFYPV</sequence>
<reference evidence="1 2" key="1">
    <citation type="submission" date="2015-03" db="EMBL/GenBank/DDBJ databases">
        <title>Draft genome of the nematode, Opisthorchis viverrini.</title>
        <authorList>
            <person name="Mitreva M."/>
        </authorList>
    </citation>
    <scope>NUCLEOTIDE SEQUENCE [LARGE SCALE GENOMIC DNA]</scope>
    <source>
        <strain evidence="1">Khon Kaen</strain>
    </source>
</reference>
<accession>A0A1S8X7Q9</accession>
<name>A0A1S8X7Q9_OPIVI</name>